<evidence type="ECO:0000313" key="7">
    <source>
        <dbReference type="Ensembl" id="ENSEBUP00000008772.1"/>
    </source>
</evidence>
<feature type="transmembrane region" description="Helical" evidence="6">
    <location>
        <begin position="146"/>
        <end position="165"/>
    </location>
</feature>
<reference evidence="7" key="1">
    <citation type="submission" date="2025-08" db="UniProtKB">
        <authorList>
            <consortium name="Ensembl"/>
        </authorList>
    </citation>
    <scope>IDENTIFICATION</scope>
</reference>
<keyword evidence="3 6" id="KW-0812">Transmembrane</keyword>
<evidence type="ECO:0000256" key="6">
    <source>
        <dbReference type="SAM" id="Phobius"/>
    </source>
</evidence>
<keyword evidence="5 6" id="KW-0472">Membrane</keyword>
<evidence type="ECO:0000256" key="2">
    <source>
        <dbReference type="ARBA" id="ARBA00006843"/>
    </source>
</evidence>
<dbReference type="InterPro" id="IPR051423">
    <property type="entry name" value="CD225/Dispanin"/>
</dbReference>
<comment type="subcellular location">
    <subcellularLocation>
        <location evidence="1">Membrane</location>
    </subcellularLocation>
</comment>
<feature type="transmembrane region" description="Helical" evidence="6">
    <location>
        <begin position="99"/>
        <end position="126"/>
    </location>
</feature>
<proteinExistence type="inferred from homology"/>
<dbReference type="AlphaFoldDB" id="A0A8C4Q221"/>
<keyword evidence="8" id="KW-1185">Reference proteome</keyword>
<dbReference type="Pfam" id="PF04505">
    <property type="entry name" value="CD225"/>
    <property type="match status" value="1"/>
</dbReference>
<evidence type="ECO:0000313" key="8">
    <source>
        <dbReference type="Proteomes" id="UP000694388"/>
    </source>
</evidence>
<evidence type="ECO:0000256" key="1">
    <source>
        <dbReference type="ARBA" id="ARBA00004370"/>
    </source>
</evidence>
<dbReference type="GO" id="GO:0016020">
    <property type="term" value="C:membrane"/>
    <property type="evidence" value="ECO:0007669"/>
    <property type="project" value="UniProtKB-SubCell"/>
</dbReference>
<dbReference type="GeneTree" id="ENSGT00930000152999"/>
<dbReference type="PANTHER" id="PTHR14948">
    <property type="entry name" value="NG5"/>
    <property type="match status" value="1"/>
</dbReference>
<sequence>MNREVVNPEAAENFELPPYVVAPNMAGQQLPPGYQDNSVLGAYPSKPPLPGAYPGYYGQYPHAGPPPSYQGPLVNQTIVQPIPNSQHHRRIPQERVKDYVVWSLLDLIFCNIICGALALVFSGLIISDRDCEESQNYSRAAFWTNVIGTVFGVFMWVIIVILISMH</sequence>
<reference evidence="7" key="2">
    <citation type="submission" date="2025-09" db="UniProtKB">
        <authorList>
            <consortium name="Ensembl"/>
        </authorList>
    </citation>
    <scope>IDENTIFICATION</scope>
</reference>
<dbReference type="Proteomes" id="UP000694388">
    <property type="component" value="Unplaced"/>
</dbReference>
<protein>
    <submittedName>
        <fullName evidence="7">Uncharacterized protein</fullName>
    </submittedName>
</protein>
<keyword evidence="4 6" id="KW-1133">Transmembrane helix</keyword>
<accession>A0A8C4Q221</accession>
<comment type="similarity">
    <text evidence="2">Belongs to the CD225/Dispanin family.</text>
</comment>
<dbReference type="Ensembl" id="ENSEBUT00000009284.1">
    <property type="protein sequence ID" value="ENSEBUP00000008772.1"/>
    <property type="gene ID" value="ENSEBUG00000005672.1"/>
</dbReference>
<name>A0A8C4Q221_EPTBU</name>
<evidence type="ECO:0000256" key="4">
    <source>
        <dbReference type="ARBA" id="ARBA00022989"/>
    </source>
</evidence>
<evidence type="ECO:0000256" key="5">
    <source>
        <dbReference type="ARBA" id="ARBA00023136"/>
    </source>
</evidence>
<dbReference type="InterPro" id="IPR007593">
    <property type="entry name" value="CD225/Dispanin_fam"/>
</dbReference>
<evidence type="ECO:0000256" key="3">
    <source>
        <dbReference type="ARBA" id="ARBA00022692"/>
    </source>
</evidence>
<organism evidence="7 8">
    <name type="scientific">Eptatretus burgeri</name>
    <name type="common">Inshore hagfish</name>
    <dbReference type="NCBI Taxonomy" id="7764"/>
    <lineage>
        <taxon>Eukaryota</taxon>
        <taxon>Metazoa</taxon>
        <taxon>Chordata</taxon>
        <taxon>Craniata</taxon>
        <taxon>Vertebrata</taxon>
        <taxon>Cyclostomata</taxon>
        <taxon>Myxini</taxon>
        <taxon>Myxiniformes</taxon>
        <taxon>Myxinidae</taxon>
        <taxon>Eptatretinae</taxon>
        <taxon>Eptatretus</taxon>
    </lineage>
</organism>
<dbReference type="PANTHER" id="PTHR14948:SF25">
    <property type="entry name" value="DUF4190 DOMAIN-CONTAINING PROTEIN"/>
    <property type="match status" value="1"/>
</dbReference>